<feature type="region of interest" description="Disordered" evidence="1">
    <location>
        <begin position="1"/>
        <end position="22"/>
    </location>
</feature>
<comment type="caution">
    <text evidence="3">The sequence shown here is derived from an EMBL/GenBank/DDBJ whole genome shotgun (WGS) entry which is preliminary data.</text>
</comment>
<dbReference type="InterPro" id="IPR036397">
    <property type="entry name" value="RNaseH_sf"/>
</dbReference>
<feature type="compositionally biased region" description="Polar residues" evidence="1">
    <location>
        <begin position="11"/>
        <end position="22"/>
    </location>
</feature>
<dbReference type="Proteomes" id="UP000499080">
    <property type="component" value="Unassembled WGS sequence"/>
</dbReference>
<dbReference type="Gene3D" id="3.30.420.10">
    <property type="entry name" value="Ribonuclease H-like superfamily/Ribonuclease H"/>
    <property type="match status" value="1"/>
</dbReference>
<evidence type="ECO:0000313" key="3">
    <source>
        <dbReference type="EMBL" id="GBN87704.1"/>
    </source>
</evidence>
<sequence>MSIVHSDEFEQFQQDSATPHTSRVATKWLYEHSSDFRYFHCPPKSPDMNIIEPIPDSNFSLQQACHKFVMTRVQVCYKFVMTSVQACSKLAAS</sequence>
<organism evidence="3 4">
    <name type="scientific">Araneus ventricosus</name>
    <name type="common">Orbweaver spider</name>
    <name type="synonym">Epeira ventricosa</name>
    <dbReference type="NCBI Taxonomy" id="182803"/>
    <lineage>
        <taxon>Eukaryota</taxon>
        <taxon>Metazoa</taxon>
        <taxon>Ecdysozoa</taxon>
        <taxon>Arthropoda</taxon>
        <taxon>Chelicerata</taxon>
        <taxon>Arachnida</taxon>
        <taxon>Araneae</taxon>
        <taxon>Araneomorphae</taxon>
        <taxon>Entelegynae</taxon>
        <taxon>Araneoidea</taxon>
        <taxon>Araneidae</taxon>
        <taxon>Araneus</taxon>
    </lineage>
</organism>
<evidence type="ECO:0008006" key="5">
    <source>
        <dbReference type="Google" id="ProtNLM"/>
    </source>
</evidence>
<reference evidence="3 4" key="1">
    <citation type="journal article" date="2019" name="Sci. Rep.">
        <title>Orb-weaving spider Araneus ventricosus genome elucidates the spidroin gene catalogue.</title>
        <authorList>
            <person name="Kono N."/>
            <person name="Nakamura H."/>
            <person name="Ohtoshi R."/>
            <person name="Moran D.A.P."/>
            <person name="Shinohara A."/>
            <person name="Yoshida Y."/>
            <person name="Fujiwara M."/>
            <person name="Mori M."/>
            <person name="Tomita M."/>
            <person name="Arakawa K."/>
        </authorList>
    </citation>
    <scope>NUCLEOTIDE SEQUENCE [LARGE SCALE GENOMIC DNA]</scope>
</reference>
<evidence type="ECO:0000256" key="1">
    <source>
        <dbReference type="SAM" id="MobiDB-lite"/>
    </source>
</evidence>
<dbReference type="GO" id="GO:0003676">
    <property type="term" value="F:nucleic acid binding"/>
    <property type="evidence" value="ECO:0007669"/>
    <property type="project" value="InterPro"/>
</dbReference>
<evidence type="ECO:0000313" key="2">
    <source>
        <dbReference type="EMBL" id="GBN87702.1"/>
    </source>
</evidence>
<dbReference type="EMBL" id="BGPR01021928">
    <property type="protein sequence ID" value="GBN87702.1"/>
    <property type="molecule type" value="Genomic_DNA"/>
</dbReference>
<proteinExistence type="predicted"/>
<name>A0A4Y2SHI6_ARAVE</name>
<dbReference type="EMBL" id="BGPR01021929">
    <property type="protein sequence ID" value="GBN87704.1"/>
    <property type="molecule type" value="Genomic_DNA"/>
</dbReference>
<dbReference type="AlphaFoldDB" id="A0A4Y2SHI6"/>
<keyword evidence="4" id="KW-1185">Reference proteome</keyword>
<accession>A0A4Y2SHI6</accession>
<gene>
    <name evidence="3" type="ORF">AVEN_220716_1</name>
    <name evidence="2" type="ORF">AVEN_245690_1</name>
</gene>
<protein>
    <recommendedName>
        <fullName evidence="5">Tc1-like transposase DDE domain-containing protein</fullName>
    </recommendedName>
</protein>
<evidence type="ECO:0000313" key="4">
    <source>
        <dbReference type="Proteomes" id="UP000499080"/>
    </source>
</evidence>